<protein>
    <submittedName>
        <fullName evidence="1">Uncharacterized protein</fullName>
    </submittedName>
</protein>
<name>T1H5H0_MEGSC</name>
<dbReference type="EMBL" id="CAQQ02380338">
    <property type="status" value="NOT_ANNOTATED_CDS"/>
    <property type="molecule type" value="Genomic_DNA"/>
</dbReference>
<evidence type="ECO:0000313" key="1">
    <source>
        <dbReference type="EnsemblMetazoa" id="MESCA011547-PA"/>
    </source>
</evidence>
<reference evidence="1" key="2">
    <citation type="submission" date="2015-06" db="UniProtKB">
        <authorList>
            <consortium name="EnsemblMetazoa"/>
        </authorList>
    </citation>
    <scope>IDENTIFICATION</scope>
</reference>
<accession>T1H5H0</accession>
<reference evidence="2" key="1">
    <citation type="submission" date="2013-02" db="EMBL/GenBank/DDBJ databases">
        <authorList>
            <person name="Hughes D."/>
        </authorList>
    </citation>
    <scope>NUCLEOTIDE SEQUENCE</scope>
    <source>
        <strain>Durham</strain>
        <strain evidence="2">NC isolate 2 -- Noor lab</strain>
    </source>
</reference>
<organism evidence="1 2">
    <name type="scientific">Megaselia scalaris</name>
    <name type="common">Humpbacked fly</name>
    <name type="synonym">Phora scalaris</name>
    <dbReference type="NCBI Taxonomy" id="36166"/>
    <lineage>
        <taxon>Eukaryota</taxon>
        <taxon>Metazoa</taxon>
        <taxon>Ecdysozoa</taxon>
        <taxon>Arthropoda</taxon>
        <taxon>Hexapoda</taxon>
        <taxon>Insecta</taxon>
        <taxon>Pterygota</taxon>
        <taxon>Neoptera</taxon>
        <taxon>Endopterygota</taxon>
        <taxon>Diptera</taxon>
        <taxon>Brachycera</taxon>
        <taxon>Muscomorpha</taxon>
        <taxon>Platypezoidea</taxon>
        <taxon>Phoridae</taxon>
        <taxon>Megaseliini</taxon>
        <taxon>Megaselia</taxon>
    </lineage>
</organism>
<evidence type="ECO:0000313" key="2">
    <source>
        <dbReference type="Proteomes" id="UP000015102"/>
    </source>
</evidence>
<dbReference type="EnsemblMetazoa" id="MESCA011547-RA">
    <property type="protein sequence ID" value="MESCA011547-PA"/>
    <property type="gene ID" value="MESCA011547"/>
</dbReference>
<dbReference type="AlphaFoldDB" id="T1H5H0"/>
<sequence length="19" mass="2107">MLLKAVWIYSASQGVLNVD</sequence>
<keyword evidence="2" id="KW-1185">Reference proteome</keyword>
<dbReference type="EMBL" id="CAQQ02380337">
    <property type="status" value="NOT_ANNOTATED_CDS"/>
    <property type="molecule type" value="Genomic_DNA"/>
</dbReference>
<proteinExistence type="predicted"/>
<dbReference type="Proteomes" id="UP000015102">
    <property type="component" value="Unassembled WGS sequence"/>
</dbReference>
<dbReference type="HOGENOM" id="CLU_3430066_0_0_1"/>